<feature type="domain" description="ABC transporter" evidence="11">
    <location>
        <begin position="116"/>
        <end position="360"/>
    </location>
</feature>
<evidence type="ECO:0000259" key="11">
    <source>
        <dbReference type="PROSITE" id="PS50893"/>
    </source>
</evidence>
<keyword evidence="7 10" id="KW-1133">Transmembrane helix</keyword>
<dbReference type="GO" id="GO:0016020">
    <property type="term" value="C:membrane"/>
    <property type="evidence" value="ECO:0007669"/>
    <property type="project" value="UniProtKB-SubCell"/>
</dbReference>
<dbReference type="GO" id="GO:0140359">
    <property type="term" value="F:ABC-type transporter activity"/>
    <property type="evidence" value="ECO:0007669"/>
    <property type="project" value="InterPro"/>
</dbReference>
<dbReference type="GO" id="GO:0005524">
    <property type="term" value="F:ATP binding"/>
    <property type="evidence" value="ECO:0007669"/>
    <property type="project" value="UniProtKB-KW"/>
</dbReference>
<feature type="region of interest" description="Disordered" evidence="9">
    <location>
        <begin position="745"/>
        <end position="779"/>
    </location>
</feature>
<dbReference type="Pfam" id="PF06422">
    <property type="entry name" value="PDR_CDR"/>
    <property type="match status" value="2"/>
</dbReference>
<dbReference type="CDD" id="cd03232">
    <property type="entry name" value="ABCG_PDR_domain2"/>
    <property type="match status" value="1"/>
</dbReference>
<dbReference type="GO" id="GO:0016887">
    <property type="term" value="F:ATP hydrolysis activity"/>
    <property type="evidence" value="ECO:0007669"/>
    <property type="project" value="InterPro"/>
</dbReference>
<feature type="transmembrane region" description="Helical" evidence="10">
    <location>
        <begin position="1240"/>
        <end position="1260"/>
    </location>
</feature>
<feature type="transmembrane region" description="Helical" evidence="10">
    <location>
        <begin position="1196"/>
        <end position="1220"/>
    </location>
</feature>
<dbReference type="InterPro" id="IPR003439">
    <property type="entry name" value="ABC_transporter-like_ATP-bd"/>
</dbReference>
<dbReference type="PROSITE" id="PS00211">
    <property type="entry name" value="ABC_TRANSPORTER_1"/>
    <property type="match status" value="1"/>
</dbReference>
<evidence type="ECO:0000256" key="9">
    <source>
        <dbReference type="SAM" id="MobiDB-lite"/>
    </source>
</evidence>
<evidence type="ECO:0000256" key="3">
    <source>
        <dbReference type="ARBA" id="ARBA00022448"/>
    </source>
</evidence>
<evidence type="ECO:0000256" key="8">
    <source>
        <dbReference type="ARBA" id="ARBA00023136"/>
    </source>
</evidence>
<dbReference type="SUPFAM" id="SSF52540">
    <property type="entry name" value="P-loop containing nucleoside triphosphate hydrolases"/>
    <property type="match status" value="2"/>
</dbReference>
<reference evidence="13" key="1">
    <citation type="journal article" date="2017" name="Nat. Microbiol.">
        <title>Global analysis of biosynthetic gene clusters reveals vast potential of secondary metabolite production in Penicillium species.</title>
        <authorList>
            <person name="Nielsen J.C."/>
            <person name="Grijseels S."/>
            <person name="Prigent S."/>
            <person name="Ji B."/>
            <person name="Dainat J."/>
            <person name="Nielsen K.F."/>
            <person name="Frisvad J.C."/>
            <person name="Workman M."/>
            <person name="Nielsen J."/>
        </authorList>
    </citation>
    <scope>NUCLEOTIDE SEQUENCE [LARGE SCALE GENOMIC DNA]</scope>
    <source>
        <strain evidence="13">IBT 29486</strain>
    </source>
</reference>
<dbReference type="Pfam" id="PF19055">
    <property type="entry name" value="ABC2_membrane_7"/>
    <property type="match status" value="1"/>
</dbReference>
<feature type="transmembrane region" description="Helical" evidence="10">
    <location>
        <begin position="453"/>
        <end position="474"/>
    </location>
</feature>
<comment type="similarity">
    <text evidence="2">Belongs to the ABC transporter superfamily. ABCG family. PDR (TC 3.A.1.205) subfamily.</text>
</comment>
<dbReference type="InterPro" id="IPR034003">
    <property type="entry name" value="ABCG_PDR_2"/>
</dbReference>
<feature type="transmembrane region" description="Helical" evidence="10">
    <location>
        <begin position="596"/>
        <end position="615"/>
    </location>
</feature>
<evidence type="ECO:0000256" key="7">
    <source>
        <dbReference type="ARBA" id="ARBA00022989"/>
    </source>
</evidence>
<keyword evidence="3" id="KW-0813">Transport</keyword>
<feature type="compositionally biased region" description="Basic and acidic residues" evidence="9">
    <location>
        <begin position="35"/>
        <end position="50"/>
    </location>
</feature>
<dbReference type="PANTHER" id="PTHR19241">
    <property type="entry name" value="ATP-BINDING CASSETTE TRANSPORTER"/>
    <property type="match status" value="1"/>
</dbReference>
<evidence type="ECO:0000256" key="4">
    <source>
        <dbReference type="ARBA" id="ARBA00022692"/>
    </source>
</evidence>
<accession>A0A1V6RFP1</accession>
<keyword evidence="13" id="KW-1185">Reference proteome</keyword>
<evidence type="ECO:0000313" key="12">
    <source>
        <dbReference type="EMBL" id="OQE00360.1"/>
    </source>
</evidence>
<dbReference type="PROSITE" id="PS50893">
    <property type="entry name" value="ABC_TRANSPORTER_2"/>
    <property type="match status" value="2"/>
</dbReference>
<evidence type="ECO:0000256" key="2">
    <source>
        <dbReference type="ARBA" id="ARBA00006012"/>
    </source>
</evidence>
<dbReference type="InterPro" id="IPR043926">
    <property type="entry name" value="ABCG_dom"/>
</dbReference>
<keyword evidence="5" id="KW-0547">Nucleotide-binding</keyword>
<proteinExistence type="inferred from homology"/>
<evidence type="ECO:0000313" key="13">
    <source>
        <dbReference type="Proteomes" id="UP000191518"/>
    </source>
</evidence>
<feature type="compositionally biased region" description="Low complexity" evidence="9">
    <location>
        <begin position="745"/>
        <end position="754"/>
    </location>
</feature>
<evidence type="ECO:0000256" key="6">
    <source>
        <dbReference type="ARBA" id="ARBA00022840"/>
    </source>
</evidence>
<dbReference type="FunFam" id="3.40.50.300:FF:000054">
    <property type="entry name" value="ABC multidrug transporter atrF"/>
    <property type="match status" value="1"/>
</dbReference>
<organism evidence="12 13">
    <name type="scientific">Penicillium vulpinum</name>
    <dbReference type="NCBI Taxonomy" id="29845"/>
    <lineage>
        <taxon>Eukaryota</taxon>
        <taxon>Fungi</taxon>
        <taxon>Dikarya</taxon>
        <taxon>Ascomycota</taxon>
        <taxon>Pezizomycotina</taxon>
        <taxon>Eurotiomycetes</taxon>
        <taxon>Eurotiomycetidae</taxon>
        <taxon>Eurotiales</taxon>
        <taxon>Aspergillaceae</taxon>
        <taxon>Penicillium</taxon>
    </lineage>
</organism>
<evidence type="ECO:0000256" key="1">
    <source>
        <dbReference type="ARBA" id="ARBA00004141"/>
    </source>
</evidence>
<dbReference type="SMART" id="SM00382">
    <property type="entry name" value="AAA"/>
    <property type="match status" value="2"/>
</dbReference>
<dbReference type="CDD" id="cd03233">
    <property type="entry name" value="ABCG_PDR_domain1"/>
    <property type="match status" value="1"/>
</dbReference>
<feature type="transmembrane region" description="Helical" evidence="10">
    <location>
        <begin position="562"/>
        <end position="584"/>
    </location>
</feature>
<dbReference type="InterPro" id="IPR003593">
    <property type="entry name" value="AAA+_ATPase"/>
</dbReference>
<dbReference type="Pfam" id="PF00005">
    <property type="entry name" value="ABC_tran"/>
    <property type="match status" value="2"/>
</dbReference>
<feature type="domain" description="ABC transporter" evidence="11">
    <location>
        <begin position="785"/>
        <end position="1031"/>
    </location>
</feature>
<comment type="subcellular location">
    <subcellularLocation>
        <location evidence="1">Membrane</location>
        <topology evidence="1">Multi-pass membrane protein</topology>
    </subcellularLocation>
</comment>
<feature type="transmembrane region" description="Helical" evidence="10">
    <location>
        <begin position="1388"/>
        <end position="1408"/>
    </location>
</feature>
<name>A0A1V6RFP1_9EURO</name>
<dbReference type="Gene3D" id="3.40.50.300">
    <property type="entry name" value="P-loop containing nucleotide triphosphate hydrolases"/>
    <property type="match status" value="2"/>
</dbReference>
<gene>
    <name evidence="12" type="ORF">PENVUL_c053G09780</name>
</gene>
<feature type="transmembrane region" description="Helical" evidence="10">
    <location>
        <begin position="527"/>
        <end position="550"/>
    </location>
</feature>
<dbReference type="InterPro" id="IPR027417">
    <property type="entry name" value="P-loop_NTPase"/>
</dbReference>
<keyword evidence="6" id="KW-0067">ATP-binding</keyword>
<feature type="transmembrane region" description="Helical" evidence="10">
    <location>
        <begin position="486"/>
        <end position="506"/>
    </location>
</feature>
<feature type="region of interest" description="Disordered" evidence="9">
    <location>
        <begin position="1"/>
        <end position="54"/>
    </location>
</feature>
<feature type="transmembrane region" description="Helical" evidence="10">
    <location>
        <begin position="705"/>
        <end position="723"/>
    </location>
</feature>
<evidence type="ECO:0000256" key="5">
    <source>
        <dbReference type="ARBA" id="ARBA00022741"/>
    </source>
</evidence>
<keyword evidence="4 10" id="KW-0812">Transmembrane</keyword>
<dbReference type="InterPro" id="IPR017871">
    <property type="entry name" value="ABC_transporter-like_CS"/>
</dbReference>
<feature type="transmembrane region" description="Helical" evidence="10">
    <location>
        <begin position="1272"/>
        <end position="1297"/>
    </location>
</feature>
<protein>
    <recommendedName>
        <fullName evidence="11">ABC transporter domain-containing protein</fullName>
    </recommendedName>
</protein>
<dbReference type="EMBL" id="MDYP01000053">
    <property type="protein sequence ID" value="OQE00360.1"/>
    <property type="molecule type" value="Genomic_DNA"/>
</dbReference>
<dbReference type="InterPro" id="IPR034001">
    <property type="entry name" value="ABCG_PDR_1"/>
</dbReference>
<dbReference type="STRING" id="29845.A0A1V6RFP1"/>
<evidence type="ECO:0000256" key="10">
    <source>
        <dbReference type="SAM" id="Phobius"/>
    </source>
</evidence>
<keyword evidence="8 10" id="KW-0472">Membrane</keyword>
<dbReference type="Pfam" id="PF01061">
    <property type="entry name" value="ABC2_membrane"/>
    <property type="match status" value="2"/>
</dbReference>
<dbReference type="Proteomes" id="UP000191518">
    <property type="component" value="Unassembled WGS sequence"/>
</dbReference>
<dbReference type="InterPro" id="IPR010929">
    <property type="entry name" value="PDR_CDR_ABC"/>
</dbReference>
<comment type="caution">
    <text evidence="12">The sequence shown here is derived from an EMBL/GenBank/DDBJ whole genome shotgun (WGS) entry which is preliminary data.</text>
</comment>
<sequence>MGNHSTTAPMEEDQVTENLHQDSEGSGAATPTDTEVIRGKEDAGLHEKQLSDSSGTAAIEPIAVSVKRFLSLRNGDDQDLQSARIVMENVTVEGSGTGALPAPSVLTDAKSGFGLLEPIQSRMHRPSSRPILRDFSAAIQPGEMVLVIGKPGSGCTTFLKTLAGMWSEYKGVQGDLTFGGESMKSVIENHSQDVVFCGESDDHFPTLTVSETLRFALRARCGPKPSASEIDERVRYLAQLVGLSRVLNTKVGDAFVRGVSGGERRRVSLAEALATCARLICLDNPTNGLDSSTALEFIEMMREWTLQSQCVTAMSVYQGSDAIVPYFDKVVVINAGRQIFYGTIPDAKAYFLGLGFECSSATTTTDFLNSMSADPGVRRVHEAYRDQAPRTPDEFQNEFRRTVHFEELQAAVQRAKSLPTLVRPTKSGQYALPLYQQIAYCTTRQVRIIQHNYSALLVEAICIVVQSLILGTLFRNQQRATGSLFIFGSALFYSVLVPALQAMAEFRSTFAQRPLILKHKRYRLYRPMAYGFGLIMTDIVWKILVIFWNIPLYFLTGFQMNAANFFTWFVVVYIEHLALSMFFRSVAVFSSNMYRAVLPVGIFFNMYVLYTGLYVPPPQMQVWLGWLRYLNPLHYGFESVMINEFAGLTYECSAADIVPNGPGYTDIANQVCAVVGSEPGQRLLDGMAYINAQYGFEKGNLWRNLGINAAFFIVFALASALGMERLKQPAGRLATVFYRGLNSNPSPSLPGSKSSDQESGAVDLDAPPVQGEEGTTGERSVTIEYQSRSLTWTELNFDVKTKDGQKRLLTNLNGSVYSGQMKALMGVSGAGKTTLLNALAGRSKNGTLSGTLALNGQLLPKSFNRHMGYVQQQDIHLPTQSVREALQMTARLRRPQDVSLKEKDAYVEEVIRSLDMESIANALVGTPGAGLNLEQRKKVSIGVEMAAKPDILFLDEPTSGLDGQSAYSIVRLLRRLADSGQAILCTIHQPAAELISTFDELYLLARGGQVVYDGPLGVDCQQAIAHFAPYARPCRERENPAEYFLEVIGAGTRQDVQTDWVEIWKQSRDQTSGNHNALASSEVSGPLSGGVHSSLPLHAAPFYYQMLVLLKRTWLYYWRAPDYARAKLWLNAANALLNGMTYLNSPLTQRGAYNRVFSAFMSMIVGPPLGLQVQPRFVTLRNIFEHRERESGTYHWLAFSLSAILVELPYAFMTSLAYWLLWYFPVGYFRDSNHAGYSFLMYQLFSVFATSLAQLCASSMPTVEAALSANGFFFMFCNTFAGTLSPAPVTPAGWRWYYKVSPLFYMNEGVVVDVLHDLPLHCKDSEVSIFQPPGSTTCYQYAASFLQDATGFLVNPNSTTDCEYCPYKNGQAYYTKYDYSYSHRGRNVGVFIGFIAFNFTMVLVITYLTRVRRR</sequence>
<dbReference type="InterPro" id="IPR013525">
    <property type="entry name" value="ABC2_TM"/>
</dbReference>